<dbReference type="PANTHER" id="PTHR30595:SF6">
    <property type="entry name" value="SCHLAFEN ALBA-2 DOMAIN-CONTAINING PROTEIN"/>
    <property type="match status" value="1"/>
</dbReference>
<dbReference type="Gene3D" id="1.10.10.10">
    <property type="entry name" value="Winged helix-like DNA-binding domain superfamily/Winged helix DNA-binding domain"/>
    <property type="match status" value="1"/>
</dbReference>
<name>A0A1J4NAQ9_9ACTN</name>
<dbReference type="Pfam" id="PF13749">
    <property type="entry name" value="HATPase_c_4"/>
    <property type="match status" value="1"/>
</dbReference>
<dbReference type="InterPro" id="IPR036388">
    <property type="entry name" value="WH-like_DNA-bd_sf"/>
</dbReference>
<organism evidence="4 5">
    <name type="scientific">Nocardioides luteus</name>
    <dbReference type="NCBI Taxonomy" id="1844"/>
    <lineage>
        <taxon>Bacteria</taxon>
        <taxon>Bacillati</taxon>
        <taxon>Actinomycetota</taxon>
        <taxon>Actinomycetes</taxon>
        <taxon>Propionibacteriales</taxon>
        <taxon>Nocardioidaceae</taxon>
        <taxon>Nocardioides</taxon>
    </lineage>
</organism>
<dbReference type="Gene3D" id="3.30.950.30">
    <property type="entry name" value="Schlafen, AAA domain"/>
    <property type="match status" value="1"/>
</dbReference>
<dbReference type="EMBL" id="JZDQ02000002">
    <property type="protein sequence ID" value="OIJ28644.1"/>
    <property type="molecule type" value="Genomic_DNA"/>
</dbReference>
<dbReference type="Proteomes" id="UP000033772">
    <property type="component" value="Unassembled WGS sequence"/>
</dbReference>
<dbReference type="Pfam" id="PF04326">
    <property type="entry name" value="SLFN_AlbA_2"/>
    <property type="match status" value="1"/>
</dbReference>
<dbReference type="InterPro" id="IPR036390">
    <property type="entry name" value="WH_DNA-bd_sf"/>
</dbReference>
<feature type="domain" description="HTH deoR-type" evidence="3">
    <location>
        <begin position="414"/>
        <end position="469"/>
    </location>
</feature>
<keyword evidence="5" id="KW-1185">Reference proteome</keyword>
<comment type="caution">
    <text evidence="4">The sequence shown here is derived from an EMBL/GenBank/DDBJ whole genome shotgun (WGS) entry which is preliminary data.</text>
</comment>
<evidence type="ECO:0000256" key="2">
    <source>
        <dbReference type="ARBA" id="ARBA00023163"/>
    </source>
</evidence>
<evidence type="ECO:0000313" key="5">
    <source>
        <dbReference type="Proteomes" id="UP000033772"/>
    </source>
</evidence>
<dbReference type="InterPro" id="IPR007421">
    <property type="entry name" value="Schlafen_AlbA_2_dom"/>
</dbReference>
<dbReference type="InterPro" id="IPR038461">
    <property type="entry name" value="Schlafen_AlbA_2_dom_sf"/>
</dbReference>
<dbReference type="PROSITE" id="PS51000">
    <property type="entry name" value="HTH_DEOR_2"/>
    <property type="match status" value="1"/>
</dbReference>
<keyword evidence="1" id="KW-0805">Transcription regulation</keyword>
<evidence type="ECO:0000259" key="3">
    <source>
        <dbReference type="PROSITE" id="PS51000"/>
    </source>
</evidence>
<dbReference type="SUPFAM" id="SSF46785">
    <property type="entry name" value="Winged helix' DNA-binding domain"/>
    <property type="match status" value="1"/>
</dbReference>
<reference evidence="4" key="1">
    <citation type="submission" date="2016-10" db="EMBL/GenBank/DDBJ databases">
        <title>Draft Genome Sequence of Nocardioides luteus Strain BAFB, an Alkane-Degrading Bacterium Isolated from JP-7 Polluted Soil.</title>
        <authorList>
            <person name="Brown L."/>
            <person name="Ruiz O.N."/>
            <person name="Gunasekera T."/>
        </authorList>
    </citation>
    <scope>NUCLEOTIDE SEQUENCE [LARGE SCALE GENOMIC DNA]</scope>
    <source>
        <strain evidence="4">BAFB</strain>
    </source>
</reference>
<dbReference type="STRING" id="1844.UG56_002010"/>
<protein>
    <recommendedName>
        <fullName evidence="3">HTH deoR-type domain-containing protein</fullName>
    </recommendedName>
</protein>
<dbReference type="PANTHER" id="PTHR30595">
    <property type="entry name" value="GLPR-RELATED TRANSCRIPTIONAL REPRESSOR"/>
    <property type="match status" value="1"/>
</dbReference>
<dbReference type="Gene3D" id="3.30.565.60">
    <property type="match status" value="1"/>
</dbReference>
<dbReference type="GO" id="GO:0003700">
    <property type="term" value="F:DNA-binding transcription factor activity"/>
    <property type="evidence" value="ECO:0007669"/>
    <property type="project" value="InterPro"/>
</dbReference>
<evidence type="ECO:0000313" key="4">
    <source>
        <dbReference type="EMBL" id="OIJ28644.1"/>
    </source>
</evidence>
<accession>A0A1J4NAQ9</accession>
<dbReference type="InterPro" id="IPR001034">
    <property type="entry name" value="DeoR_HTH"/>
</dbReference>
<proteinExistence type="predicted"/>
<evidence type="ECO:0000256" key="1">
    <source>
        <dbReference type="ARBA" id="ARBA00023015"/>
    </source>
</evidence>
<dbReference type="AlphaFoldDB" id="A0A1J4NAQ9"/>
<keyword evidence="2" id="KW-0804">Transcription</keyword>
<dbReference type="InterPro" id="IPR038475">
    <property type="entry name" value="RecG_C_sf"/>
</dbReference>
<sequence>MNEILSALRAAGGDTTAIEVKSAAGGYPATTLESIGALANTPGGGVIVFGLDERSGFTATGIYDVQALKQRLGNDAQDFVPHVKCSIEDDEIDGRPVVIANVAECDPSFKPCTHISGKSWVRSYDGDFQLSDLERQGFLSNRSAPHFDTVPVSGTTAADLDVKGLAAWREAVAREERGGLGRFSGDALLRHGGVMTSDGELTVAGLLMLGEYPQTRFPRHVVHVARVEPDGSYRNARPLSGSIPVMLDAAMDWVAANIDYTTVSGSDGHLRDVPTFPLAVVRELVGNALVHRDLAPWSEGIAINLRLFRDKLVITNPGGLYGVTVNRLGREMISRSRNATLVSLGVKVSAPGGVRVVESLASGLIRVNAQLDDHGLPRPRFIDTGIQFTVILSVTEPGRKGLPVRPGKEPIQLMGQKQQAVLNALVEGGELGVPEISSRTGLSLVTVRRAVAELRTKGLVVTAAGGRGRTTTYAAK</sequence>
<gene>
    <name evidence="4" type="ORF">UG56_002010</name>
</gene>